<name>A0A3D8R7W2_9HELO</name>
<keyword evidence="3" id="KW-1185">Reference proteome</keyword>
<dbReference type="EMBL" id="PDLN01000012">
    <property type="protein sequence ID" value="RDW70129.1"/>
    <property type="molecule type" value="Genomic_DNA"/>
</dbReference>
<feature type="compositionally biased region" description="Polar residues" evidence="1">
    <location>
        <begin position="89"/>
        <end position="98"/>
    </location>
</feature>
<proteinExistence type="predicted"/>
<feature type="compositionally biased region" description="Polar residues" evidence="1">
    <location>
        <begin position="138"/>
        <end position="156"/>
    </location>
</feature>
<feature type="compositionally biased region" description="Polar residues" evidence="1">
    <location>
        <begin position="73"/>
        <end position="82"/>
    </location>
</feature>
<reference evidence="2 3" key="1">
    <citation type="journal article" date="2018" name="IMA Fungus">
        <title>IMA Genome-F 9: Draft genome sequence of Annulohypoxylon stygium, Aspergillus mulundensis, Berkeleyomyces basicola (syn. Thielaviopsis basicola), Ceratocystis smalleyi, two Cercospora beticola strains, Coleophoma cylindrospora, Fusarium fracticaudum, Phialophora cf. hyalina, and Morchella septimelata.</title>
        <authorList>
            <person name="Wingfield B.D."/>
            <person name="Bills G.F."/>
            <person name="Dong Y."/>
            <person name="Huang W."/>
            <person name="Nel W.J."/>
            <person name="Swalarsk-Parry B.S."/>
            <person name="Vaghefi N."/>
            <person name="Wilken P.M."/>
            <person name="An Z."/>
            <person name="de Beer Z.W."/>
            <person name="De Vos L."/>
            <person name="Chen L."/>
            <person name="Duong T.A."/>
            <person name="Gao Y."/>
            <person name="Hammerbacher A."/>
            <person name="Kikkert J.R."/>
            <person name="Li Y."/>
            <person name="Li H."/>
            <person name="Li K."/>
            <person name="Li Q."/>
            <person name="Liu X."/>
            <person name="Ma X."/>
            <person name="Naidoo K."/>
            <person name="Pethybridge S.J."/>
            <person name="Sun J."/>
            <person name="Steenkamp E.T."/>
            <person name="van der Nest M.A."/>
            <person name="van Wyk S."/>
            <person name="Wingfield M.J."/>
            <person name="Xiong C."/>
            <person name="Yue Q."/>
            <person name="Zhang X."/>
        </authorList>
    </citation>
    <scope>NUCLEOTIDE SEQUENCE [LARGE SCALE GENOMIC DNA]</scope>
    <source>
        <strain evidence="2 3">BP5796</strain>
    </source>
</reference>
<evidence type="ECO:0000313" key="3">
    <source>
        <dbReference type="Proteomes" id="UP000256328"/>
    </source>
</evidence>
<feature type="region of interest" description="Disordered" evidence="1">
    <location>
        <begin position="1"/>
        <end position="167"/>
    </location>
</feature>
<dbReference type="AlphaFoldDB" id="A0A3D8R7W2"/>
<organism evidence="2 3">
    <name type="scientific">Coleophoma crateriformis</name>
    <dbReference type="NCBI Taxonomy" id="565419"/>
    <lineage>
        <taxon>Eukaryota</taxon>
        <taxon>Fungi</taxon>
        <taxon>Dikarya</taxon>
        <taxon>Ascomycota</taxon>
        <taxon>Pezizomycotina</taxon>
        <taxon>Leotiomycetes</taxon>
        <taxon>Helotiales</taxon>
        <taxon>Dermateaceae</taxon>
        <taxon>Coleophoma</taxon>
    </lineage>
</organism>
<comment type="caution">
    <text evidence="2">The sequence shown here is derived from an EMBL/GenBank/DDBJ whole genome shotgun (WGS) entry which is preliminary data.</text>
</comment>
<accession>A0A3D8R7W2</accession>
<dbReference type="OrthoDB" id="10375011at2759"/>
<protein>
    <submittedName>
        <fullName evidence="2">Uncharacterized protein</fullName>
    </submittedName>
</protein>
<feature type="compositionally biased region" description="Basic residues" evidence="1">
    <location>
        <begin position="188"/>
        <end position="199"/>
    </location>
</feature>
<gene>
    <name evidence="2" type="ORF">BP5796_08526</name>
</gene>
<feature type="region of interest" description="Disordered" evidence="1">
    <location>
        <begin position="188"/>
        <end position="209"/>
    </location>
</feature>
<evidence type="ECO:0000313" key="2">
    <source>
        <dbReference type="EMBL" id="RDW70129.1"/>
    </source>
</evidence>
<feature type="compositionally biased region" description="Low complexity" evidence="1">
    <location>
        <begin position="157"/>
        <end position="166"/>
    </location>
</feature>
<feature type="compositionally biased region" description="Basic and acidic residues" evidence="1">
    <location>
        <begin position="1"/>
        <end position="24"/>
    </location>
</feature>
<dbReference type="Proteomes" id="UP000256328">
    <property type="component" value="Unassembled WGS sequence"/>
</dbReference>
<evidence type="ECO:0000256" key="1">
    <source>
        <dbReference type="SAM" id="MobiDB-lite"/>
    </source>
</evidence>
<sequence length="310" mass="34601">MALKEVELLVEMTHHQDLHPDKFPDVPPSHPRGTVRSKDSTLTRPQPLPPVEEHSEDQSTTSPTTPHEKGTLSPRNDFTQSPAGERNGRQTTTSSPTRPETDPLHLGNPLCQPPAMKHNTTTSLVNPPEPKTNDLPEVTQTSLPGPSNTREATDPTNSESPESSPNHAEKCFQCTHLGLRCSLTSKRHTSLSPRSAHKRVAGEPTPTRRSCTRCVRSGEEFCIMVNKTQRTGDEDGVVARGDTEPEPVEMYEAGVEVTTYYADSIPREQVLEKVAALQQEKWERRRFALPMPSRDTLLRWKLRRAMAMRG</sequence>